<keyword evidence="2" id="KW-1185">Reference proteome</keyword>
<feature type="non-terminal residue" evidence="1">
    <location>
        <position position="167"/>
    </location>
</feature>
<evidence type="ECO:0000313" key="2">
    <source>
        <dbReference type="Proteomes" id="UP001302745"/>
    </source>
</evidence>
<comment type="caution">
    <text evidence="1">The sequence shown here is derived from an EMBL/GenBank/DDBJ whole genome shotgun (WGS) entry which is preliminary data.</text>
</comment>
<dbReference type="Proteomes" id="UP001302745">
    <property type="component" value="Unassembled WGS sequence"/>
</dbReference>
<gene>
    <name evidence="1" type="ORF">C8A00DRAFT_38426</name>
</gene>
<name>A0AAN6VEE6_9PEZI</name>
<dbReference type="AlphaFoldDB" id="A0AAN6VEE6"/>
<dbReference type="SUPFAM" id="SSF89372">
    <property type="entry name" value="Fucose-specific lectin"/>
    <property type="match status" value="1"/>
</dbReference>
<reference evidence="1" key="1">
    <citation type="journal article" date="2023" name="Mol. Phylogenet. Evol.">
        <title>Genome-scale phylogeny and comparative genomics of the fungal order Sordariales.</title>
        <authorList>
            <person name="Hensen N."/>
            <person name="Bonometti L."/>
            <person name="Westerberg I."/>
            <person name="Brannstrom I.O."/>
            <person name="Guillou S."/>
            <person name="Cros-Aarteil S."/>
            <person name="Calhoun S."/>
            <person name="Haridas S."/>
            <person name="Kuo A."/>
            <person name="Mondo S."/>
            <person name="Pangilinan J."/>
            <person name="Riley R."/>
            <person name="LaButti K."/>
            <person name="Andreopoulos B."/>
            <person name="Lipzen A."/>
            <person name="Chen C."/>
            <person name="Yan M."/>
            <person name="Daum C."/>
            <person name="Ng V."/>
            <person name="Clum A."/>
            <person name="Steindorff A."/>
            <person name="Ohm R.A."/>
            <person name="Martin F."/>
            <person name="Silar P."/>
            <person name="Natvig D.O."/>
            <person name="Lalanne C."/>
            <person name="Gautier V."/>
            <person name="Ament-Velasquez S.L."/>
            <person name="Kruys A."/>
            <person name="Hutchinson M.I."/>
            <person name="Powell A.J."/>
            <person name="Barry K."/>
            <person name="Miller A.N."/>
            <person name="Grigoriev I.V."/>
            <person name="Debuchy R."/>
            <person name="Gladieux P."/>
            <person name="Hiltunen Thoren M."/>
            <person name="Johannesson H."/>
        </authorList>
    </citation>
    <scope>NUCLEOTIDE SEQUENCE</scope>
    <source>
        <strain evidence="1">CBS 538.74</strain>
    </source>
</reference>
<dbReference type="EMBL" id="MU857221">
    <property type="protein sequence ID" value="KAK4148995.1"/>
    <property type="molecule type" value="Genomic_DNA"/>
</dbReference>
<accession>A0AAN6VEE6</accession>
<organism evidence="1 2">
    <name type="scientific">Chaetomidium leptoderma</name>
    <dbReference type="NCBI Taxonomy" id="669021"/>
    <lineage>
        <taxon>Eukaryota</taxon>
        <taxon>Fungi</taxon>
        <taxon>Dikarya</taxon>
        <taxon>Ascomycota</taxon>
        <taxon>Pezizomycotina</taxon>
        <taxon>Sordariomycetes</taxon>
        <taxon>Sordariomycetidae</taxon>
        <taxon>Sordariales</taxon>
        <taxon>Chaetomiaceae</taxon>
        <taxon>Chaetomidium</taxon>
    </lineage>
</organism>
<dbReference type="Gene3D" id="2.120.10.70">
    <property type="entry name" value="Fucose-specific lectin"/>
    <property type="match status" value="1"/>
</dbReference>
<proteinExistence type="predicted"/>
<reference evidence="1" key="2">
    <citation type="submission" date="2023-05" db="EMBL/GenBank/DDBJ databases">
        <authorList>
            <consortium name="Lawrence Berkeley National Laboratory"/>
            <person name="Steindorff A."/>
            <person name="Hensen N."/>
            <person name="Bonometti L."/>
            <person name="Westerberg I."/>
            <person name="Brannstrom I.O."/>
            <person name="Guillou S."/>
            <person name="Cros-Aarteil S."/>
            <person name="Calhoun S."/>
            <person name="Haridas S."/>
            <person name="Kuo A."/>
            <person name="Mondo S."/>
            <person name="Pangilinan J."/>
            <person name="Riley R."/>
            <person name="Labutti K."/>
            <person name="Andreopoulos B."/>
            <person name="Lipzen A."/>
            <person name="Chen C."/>
            <person name="Yanf M."/>
            <person name="Daum C."/>
            <person name="Ng V."/>
            <person name="Clum A."/>
            <person name="Ohm R."/>
            <person name="Martin F."/>
            <person name="Silar P."/>
            <person name="Natvig D."/>
            <person name="Lalanne C."/>
            <person name="Gautier V."/>
            <person name="Ament-Velasquez S.L."/>
            <person name="Kruys A."/>
            <person name="Hutchinson M.I."/>
            <person name="Powell A.J."/>
            <person name="Barry K."/>
            <person name="Miller A.N."/>
            <person name="Grigoriev I.V."/>
            <person name="Debuchy R."/>
            <person name="Gladieux P."/>
            <person name="Thoren M.H."/>
            <person name="Johannesson H."/>
        </authorList>
    </citation>
    <scope>NUCLEOTIDE SEQUENCE</scope>
    <source>
        <strain evidence="1">CBS 538.74</strain>
    </source>
</reference>
<sequence>MSVTSDRRAPRGISEGNTPWYAGAKCFPCPPGTTPYSGTGLAAISRNPSAPEVFVFFQCADANIYMASFNGTAWSLGPALFKAKLGTDISAVVRPGENAIQVFCADPDGVLTKLKGEPNPWTVTTGDKSKKLLDGSPIAGRVYKRKADGKHMVDIFAVYAANRTSRG</sequence>
<evidence type="ECO:0000313" key="1">
    <source>
        <dbReference type="EMBL" id="KAK4148995.1"/>
    </source>
</evidence>
<protein>
    <submittedName>
        <fullName evidence="1">Uncharacterized protein</fullName>
    </submittedName>
</protein>